<gene>
    <name evidence="2" type="ORF">CU097_003169</name>
</gene>
<reference evidence="2 3" key="1">
    <citation type="journal article" date="2018" name="G3 (Bethesda)">
        <title>Phylogenetic and Phylogenomic Definition of Rhizopus Species.</title>
        <authorList>
            <person name="Gryganskyi A.P."/>
            <person name="Golan J."/>
            <person name="Dolatabadi S."/>
            <person name="Mondo S."/>
            <person name="Robb S."/>
            <person name="Idnurm A."/>
            <person name="Muszewska A."/>
            <person name="Steczkiewicz K."/>
            <person name="Masonjones S."/>
            <person name="Liao H.L."/>
            <person name="Gajdeczka M.T."/>
            <person name="Anike F."/>
            <person name="Vuek A."/>
            <person name="Anishchenko I.M."/>
            <person name="Voigt K."/>
            <person name="de Hoog G.S."/>
            <person name="Smith M.E."/>
            <person name="Heitman J."/>
            <person name="Vilgalys R."/>
            <person name="Stajich J.E."/>
        </authorList>
    </citation>
    <scope>NUCLEOTIDE SEQUENCE [LARGE SCALE GENOMIC DNA]</scope>
    <source>
        <strain evidence="2 3">CBS 357.93</strain>
    </source>
</reference>
<evidence type="ECO:0000256" key="1">
    <source>
        <dbReference type="SAM" id="MobiDB-lite"/>
    </source>
</evidence>
<name>A0A367JE39_RHIAZ</name>
<evidence type="ECO:0000313" key="3">
    <source>
        <dbReference type="Proteomes" id="UP000252139"/>
    </source>
</evidence>
<dbReference type="OrthoDB" id="2256811at2759"/>
<dbReference type="AlphaFoldDB" id="A0A367JE39"/>
<organism evidence="2 3">
    <name type="scientific">Rhizopus azygosporus</name>
    <name type="common">Rhizopus microsporus var. azygosporus</name>
    <dbReference type="NCBI Taxonomy" id="86630"/>
    <lineage>
        <taxon>Eukaryota</taxon>
        <taxon>Fungi</taxon>
        <taxon>Fungi incertae sedis</taxon>
        <taxon>Mucoromycota</taxon>
        <taxon>Mucoromycotina</taxon>
        <taxon>Mucoromycetes</taxon>
        <taxon>Mucorales</taxon>
        <taxon>Mucorineae</taxon>
        <taxon>Rhizopodaceae</taxon>
        <taxon>Rhizopus</taxon>
    </lineage>
</organism>
<comment type="caution">
    <text evidence="2">The sequence shown here is derived from an EMBL/GenBank/DDBJ whole genome shotgun (WGS) entry which is preliminary data.</text>
</comment>
<dbReference type="Proteomes" id="UP000252139">
    <property type="component" value="Unassembled WGS sequence"/>
</dbReference>
<keyword evidence="3" id="KW-1185">Reference proteome</keyword>
<feature type="region of interest" description="Disordered" evidence="1">
    <location>
        <begin position="93"/>
        <end position="133"/>
    </location>
</feature>
<sequence>MFYSVATRRRSVSSAYVPERTELAIEDVSPAGPPVGSSPPRLIYNARECQNSYSFCVMELPPSSVVDHPIHITEFNSVPSACNTDHAQLADRSLVSTDSPTSPTAPSSPPSEGSDVMFPDNVFETDSKDVNDMVDTDDIDKEMSFKTDWYQYESDNEPTYEESVVKNEQIVEPKEVKIDYTTVDDLVLQTSLKVFQYAKKKGVSREALDGIIGMVNNHMKAYCSEAPLLYSHYKSKERLTKRFPVKAKALDVCKNGCMLYDENAQIDEKCCNSKCKGNKVCAKKMMYLPLIGQLAPLVSDKEIFKLLKSPRKNEKRPNLAWATVVAKGLKKKAATPHRSFRSRSDQIKQVPEILHEDPDLATQSVVRKAASIVQQAFTPGTVVFSFLEDLFSSLQVTYHAIQGQIGALKRVKRRSMYIYFC</sequence>
<protein>
    <submittedName>
        <fullName evidence="2">Uncharacterized protein</fullName>
    </submittedName>
</protein>
<proteinExistence type="predicted"/>
<feature type="compositionally biased region" description="Low complexity" evidence="1">
    <location>
        <begin position="96"/>
        <end position="105"/>
    </location>
</feature>
<dbReference type="EMBL" id="PJQL01001523">
    <property type="protein sequence ID" value="RCH88139.1"/>
    <property type="molecule type" value="Genomic_DNA"/>
</dbReference>
<evidence type="ECO:0000313" key="2">
    <source>
        <dbReference type="EMBL" id="RCH88139.1"/>
    </source>
</evidence>
<accession>A0A367JE39</accession>